<gene>
    <name evidence="2" type="ORF">CCR75_005196</name>
</gene>
<organism evidence="2 3">
    <name type="scientific">Bremia lactucae</name>
    <name type="common">Lettuce downy mildew</name>
    <dbReference type="NCBI Taxonomy" id="4779"/>
    <lineage>
        <taxon>Eukaryota</taxon>
        <taxon>Sar</taxon>
        <taxon>Stramenopiles</taxon>
        <taxon>Oomycota</taxon>
        <taxon>Peronosporomycetes</taxon>
        <taxon>Peronosporales</taxon>
        <taxon>Peronosporaceae</taxon>
        <taxon>Bremia</taxon>
    </lineage>
</organism>
<dbReference type="RefSeq" id="XP_067816101.1">
    <property type="nucleotide sequence ID" value="XM_067963278.1"/>
</dbReference>
<name>A0A976ICA1_BRELC</name>
<dbReference type="Gene3D" id="1.10.287.810">
    <property type="entry name" value="Mitochondrial import inner membrane translocase subunit tim13 like domains"/>
    <property type="match status" value="1"/>
</dbReference>
<proteinExistence type="predicted"/>
<dbReference type="Proteomes" id="UP000294530">
    <property type="component" value="Unassembled WGS sequence"/>
</dbReference>
<dbReference type="InterPro" id="IPR004217">
    <property type="entry name" value="Tim10-like"/>
</dbReference>
<sequence>MEGANFSPQQKAELVNRVRSEVQQQALQELTQNLQEKCFDKCIFRPNGKLDGKQQNCLALCINRYIDTMKVVSEAMVQRGPQKNKAKARANPYATDFISDLLAIITPFTDTTLERGFKIKNKHSDDCSISPFYRDEESCLVLGVCLANEIGDGNITLTMVTNVACQGKGVRLSSKNAVRVHTANIDLHRGVVFGGKDAVSPRAKATKRLSRFLYI</sequence>
<dbReference type="KEGG" id="blac:94348949"/>
<reference evidence="2 3" key="1">
    <citation type="journal article" date="2021" name="Genome Biol.">
        <title>AFLAP: assembly-free linkage analysis pipeline using k-mers from genome sequencing data.</title>
        <authorList>
            <person name="Fletcher K."/>
            <person name="Zhang L."/>
            <person name="Gil J."/>
            <person name="Han R."/>
            <person name="Cavanaugh K."/>
            <person name="Michelmore R."/>
        </authorList>
    </citation>
    <scope>NUCLEOTIDE SEQUENCE [LARGE SCALE GENOMIC DNA]</scope>
    <source>
        <strain evidence="2 3">SF5</strain>
    </source>
</reference>
<keyword evidence="3" id="KW-1185">Reference proteome</keyword>
<evidence type="ECO:0000313" key="3">
    <source>
        <dbReference type="Proteomes" id="UP000294530"/>
    </source>
</evidence>
<comment type="caution">
    <text evidence="2">The sequence shown here is derived from an EMBL/GenBank/DDBJ whole genome shotgun (WGS) entry which is preliminary data.</text>
</comment>
<evidence type="ECO:0000259" key="1">
    <source>
        <dbReference type="Pfam" id="PF02953"/>
    </source>
</evidence>
<dbReference type="AlphaFoldDB" id="A0A976ICA1"/>
<accession>A0A976ICA1</accession>
<dbReference type="EMBL" id="SHOA02000202">
    <property type="protein sequence ID" value="TDH66602.1"/>
    <property type="molecule type" value="Genomic_DNA"/>
</dbReference>
<dbReference type="SUPFAM" id="SSF144122">
    <property type="entry name" value="Tim10-like"/>
    <property type="match status" value="1"/>
</dbReference>
<evidence type="ECO:0000313" key="2">
    <source>
        <dbReference type="EMBL" id="TDH66602.1"/>
    </source>
</evidence>
<dbReference type="GeneID" id="94348949"/>
<dbReference type="InterPro" id="IPR035427">
    <property type="entry name" value="Tim10-like_dom_sf"/>
</dbReference>
<protein>
    <recommendedName>
        <fullName evidence="1">Tim10-like domain-containing protein</fullName>
    </recommendedName>
</protein>
<dbReference type="OrthoDB" id="7813104at2759"/>
<feature type="domain" description="Tim10-like" evidence="1">
    <location>
        <begin position="18"/>
        <end position="77"/>
    </location>
</feature>
<dbReference type="Pfam" id="PF02953">
    <property type="entry name" value="zf-Tim10_DDP"/>
    <property type="match status" value="1"/>
</dbReference>